<dbReference type="InterPro" id="IPR013325">
    <property type="entry name" value="RNA_pol_sigma_r2"/>
</dbReference>
<protein>
    <submittedName>
        <fullName evidence="7">RNA polymerase sigma factor RpoH</fullName>
    </submittedName>
</protein>
<gene>
    <name evidence="7" type="primary">rpoH_2</name>
    <name evidence="7" type="ORF">AMOR_53020</name>
</gene>
<dbReference type="InterPro" id="IPR007627">
    <property type="entry name" value="RNA_pol_sigma70_r2"/>
</dbReference>
<dbReference type="InterPro" id="IPR036388">
    <property type="entry name" value="WH-like_DNA-bd_sf"/>
</dbReference>
<dbReference type="Gene3D" id="1.10.10.10">
    <property type="entry name" value="Winged helix-like DNA-binding domain superfamily/Winged helix DNA-binding domain"/>
    <property type="match status" value="1"/>
</dbReference>
<evidence type="ECO:0000313" key="8">
    <source>
        <dbReference type="Proteomes" id="UP001162891"/>
    </source>
</evidence>
<dbReference type="PANTHER" id="PTHR30376">
    <property type="entry name" value="SIGMA FACTOR RPOH HEAT SHOCK RELATED"/>
    <property type="match status" value="1"/>
</dbReference>
<feature type="domain" description="RNA polymerase sigma-70" evidence="6">
    <location>
        <begin position="68"/>
        <end position="81"/>
    </location>
</feature>
<proteinExistence type="inferred from homology"/>
<dbReference type="EMBL" id="AP025591">
    <property type="protein sequence ID" value="BDG06306.1"/>
    <property type="molecule type" value="Genomic_DNA"/>
</dbReference>
<keyword evidence="5" id="KW-0804">Transcription</keyword>
<evidence type="ECO:0000259" key="6">
    <source>
        <dbReference type="PROSITE" id="PS00715"/>
    </source>
</evidence>
<evidence type="ECO:0000313" key="7">
    <source>
        <dbReference type="EMBL" id="BDG06306.1"/>
    </source>
</evidence>
<keyword evidence="3" id="KW-0731">Sigma factor</keyword>
<sequence>MKSEMGALAPALAAARARPPLSREAERALAARARDGDIAARDELVARHLPLVVSFVRKQARGTIPLDELVQEGNLGLVRAIEKFDPDAGTRFSTYAVWWIRAYVWRYLKQARSAVRPRSGTVALADLSLDSPLGEDGDVSYLDRIEDEGPGPADVYAAAEGDRQVRGALDRVRGRIGELGWDIIHTRLQQDPPDTLERIGQRWGVSRERVRQVETQTKRFLRGYLQPEAERRAA</sequence>
<evidence type="ECO:0000256" key="5">
    <source>
        <dbReference type="ARBA" id="ARBA00023163"/>
    </source>
</evidence>
<dbReference type="InterPro" id="IPR014284">
    <property type="entry name" value="RNA_pol_sigma-70_dom"/>
</dbReference>
<dbReference type="InterPro" id="IPR013324">
    <property type="entry name" value="RNA_pol_sigma_r3/r4-like"/>
</dbReference>
<evidence type="ECO:0000256" key="3">
    <source>
        <dbReference type="ARBA" id="ARBA00023082"/>
    </source>
</evidence>
<dbReference type="PROSITE" id="PS00715">
    <property type="entry name" value="SIGMA70_1"/>
    <property type="match status" value="1"/>
</dbReference>
<dbReference type="PANTHER" id="PTHR30376:SF3">
    <property type="entry name" value="RNA POLYMERASE SIGMA FACTOR RPOH"/>
    <property type="match status" value="1"/>
</dbReference>
<dbReference type="SUPFAM" id="SSF88946">
    <property type="entry name" value="Sigma2 domain of RNA polymerase sigma factors"/>
    <property type="match status" value="1"/>
</dbReference>
<keyword evidence="8" id="KW-1185">Reference proteome</keyword>
<reference evidence="8" key="1">
    <citation type="journal article" date="2022" name="Int. J. Syst. Evol. Microbiol.">
        <title>Anaeromyxobacter oryzae sp. nov., Anaeromyxobacter diazotrophicus sp. nov. and Anaeromyxobacter paludicola sp. nov., isolated from paddy soils.</title>
        <authorList>
            <person name="Itoh H."/>
            <person name="Xu Z."/>
            <person name="Mise K."/>
            <person name="Masuda Y."/>
            <person name="Ushijima N."/>
            <person name="Hayakawa C."/>
            <person name="Shiratori Y."/>
            <person name="Senoo K."/>
        </authorList>
    </citation>
    <scope>NUCLEOTIDE SEQUENCE [LARGE SCALE GENOMIC DNA]</scope>
    <source>
        <strain evidence="8">Red232</strain>
    </source>
</reference>
<dbReference type="Proteomes" id="UP001162891">
    <property type="component" value="Chromosome"/>
</dbReference>
<dbReference type="Pfam" id="PF04542">
    <property type="entry name" value="Sigma70_r2"/>
    <property type="match status" value="1"/>
</dbReference>
<dbReference type="Gene3D" id="1.20.120.1810">
    <property type="match status" value="1"/>
</dbReference>
<dbReference type="InterPro" id="IPR007630">
    <property type="entry name" value="RNA_pol_sigma70_r4"/>
</dbReference>
<evidence type="ECO:0000256" key="2">
    <source>
        <dbReference type="ARBA" id="ARBA00023015"/>
    </source>
</evidence>
<comment type="similarity">
    <text evidence="1">Belongs to the sigma-70 factor family.</text>
</comment>
<keyword evidence="4" id="KW-0238">DNA-binding</keyword>
<organism evidence="7 8">
    <name type="scientific">Anaeromyxobacter oryzae</name>
    <dbReference type="NCBI Taxonomy" id="2918170"/>
    <lineage>
        <taxon>Bacteria</taxon>
        <taxon>Pseudomonadati</taxon>
        <taxon>Myxococcota</taxon>
        <taxon>Myxococcia</taxon>
        <taxon>Myxococcales</taxon>
        <taxon>Cystobacterineae</taxon>
        <taxon>Anaeromyxobacteraceae</taxon>
        <taxon>Anaeromyxobacter</taxon>
    </lineage>
</organism>
<accession>A0ABN6MZM1</accession>
<name>A0ABN6MZM1_9BACT</name>
<evidence type="ECO:0000256" key="1">
    <source>
        <dbReference type="ARBA" id="ARBA00007788"/>
    </source>
</evidence>
<dbReference type="NCBIfam" id="TIGR02937">
    <property type="entry name" value="sigma70-ECF"/>
    <property type="match status" value="1"/>
</dbReference>
<dbReference type="SUPFAM" id="SSF88659">
    <property type="entry name" value="Sigma3 and sigma4 domains of RNA polymerase sigma factors"/>
    <property type="match status" value="1"/>
</dbReference>
<dbReference type="Pfam" id="PF04545">
    <property type="entry name" value="Sigma70_r4"/>
    <property type="match status" value="1"/>
</dbReference>
<dbReference type="PRINTS" id="PR00046">
    <property type="entry name" value="SIGMA70FCT"/>
</dbReference>
<keyword evidence="2" id="KW-0805">Transcription regulation</keyword>
<dbReference type="InterPro" id="IPR050813">
    <property type="entry name" value="Sigma-70_Factor"/>
</dbReference>
<evidence type="ECO:0000256" key="4">
    <source>
        <dbReference type="ARBA" id="ARBA00023125"/>
    </source>
</evidence>
<dbReference type="InterPro" id="IPR000943">
    <property type="entry name" value="RNA_pol_sigma70"/>
</dbReference>